<evidence type="ECO:0000256" key="4">
    <source>
        <dbReference type="ARBA" id="ARBA00016014"/>
    </source>
</evidence>
<proteinExistence type="inferred from homology"/>
<organism evidence="11 12">
    <name type="scientific">Thermogemmatispora tikiterensis</name>
    <dbReference type="NCBI Taxonomy" id="1825093"/>
    <lineage>
        <taxon>Bacteria</taxon>
        <taxon>Bacillati</taxon>
        <taxon>Chloroflexota</taxon>
        <taxon>Ktedonobacteria</taxon>
        <taxon>Thermogemmatisporales</taxon>
        <taxon>Thermogemmatisporaceae</taxon>
        <taxon>Thermogemmatispora</taxon>
    </lineage>
</organism>
<keyword evidence="6 8" id="KW-0648">Protein biosynthesis</keyword>
<keyword evidence="5 8" id="KW-0808">Transferase</keyword>
<dbReference type="InterPro" id="IPR036477">
    <property type="entry name" value="Formyl_transf_N_sf"/>
</dbReference>
<comment type="catalytic activity">
    <reaction evidence="7 8">
        <text>L-methionyl-tRNA(fMet) + (6R)-10-formyltetrahydrofolate = N-formyl-L-methionyl-tRNA(fMet) + (6S)-5,6,7,8-tetrahydrofolate + H(+)</text>
        <dbReference type="Rhea" id="RHEA:24380"/>
        <dbReference type="Rhea" id="RHEA-COMP:9952"/>
        <dbReference type="Rhea" id="RHEA-COMP:9953"/>
        <dbReference type="ChEBI" id="CHEBI:15378"/>
        <dbReference type="ChEBI" id="CHEBI:57453"/>
        <dbReference type="ChEBI" id="CHEBI:78530"/>
        <dbReference type="ChEBI" id="CHEBI:78844"/>
        <dbReference type="ChEBI" id="CHEBI:195366"/>
        <dbReference type="EC" id="2.1.2.9"/>
    </reaction>
</comment>
<dbReference type="GO" id="GO:0005829">
    <property type="term" value="C:cytosol"/>
    <property type="evidence" value="ECO:0007669"/>
    <property type="project" value="TreeGrafter"/>
</dbReference>
<reference evidence="11 12" key="1">
    <citation type="submission" date="2016-08" db="EMBL/GenBank/DDBJ databases">
        <title>Analysis of Carbohydrate Active Enzymes in Thermogemmatispora T81 Reveals Carbohydrate Degradation Ability.</title>
        <authorList>
            <person name="Tomazini A."/>
            <person name="Lal S."/>
            <person name="Stott M."/>
            <person name="Henrissat B."/>
            <person name="Polikarpov I."/>
            <person name="Sparling R."/>
            <person name="Levin D.B."/>
        </authorList>
    </citation>
    <scope>NUCLEOTIDE SEQUENCE [LARGE SCALE GENOMIC DNA]</scope>
    <source>
        <strain evidence="11 12">T81</strain>
    </source>
</reference>
<evidence type="ECO:0000256" key="8">
    <source>
        <dbReference type="HAMAP-Rule" id="MF_00182"/>
    </source>
</evidence>
<feature type="binding site" evidence="8">
    <location>
        <begin position="119"/>
        <end position="122"/>
    </location>
    <ligand>
        <name>(6S)-5,6,7,8-tetrahydrofolate</name>
        <dbReference type="ChEBI" id="CHEBI:57453"/>
    </ligand>
</feature>
<dbReference type="PANTHER" id="PTHR11138">
    <property type="entry name" value="METHIONYL-TRNA FORMYLTRANSFERASE"/>
    <property type="match status" value="1"/>
</dbReference>
<evidence type="ECO:0000256" key="6">
    <source>
        <dbReference type="ARBA" id="ARBA00022917"/>
    </source>
</evidence>
<evidence type="ECO:0000259" key="10">
    <source>
        <dbReference type="Pfam" id="PF02911"/>
    </source>
</evidence>
<sequence>MLRVIYMGTPQFAVPPLEALIRGARPGAVLAEGYEIVAVITRTDKPVGRGHHLAFSPVKQVALAHGLHVWQPGSLKRPETIEALAAYHADLYIVTAFGQILPQAVLDQPHYGTLNIHASLLPKYRGVSPISEAILQGESETGVTIMLLDAGIDTGPILHQRRLPIAPDDTAETLSAKLAELGATALLETLPRWIAGEITPQPQDESQASYTRMLRKEDGQIDWQRPAIWLARMVRAYTPWPGSYSFWRGKLLKILKATALSEEQSPLPRNLPPGTVHRHTLAGEELLAIACGEGWLLVSHLQLEGRKAVSAAEFLRGYPQIVGSVLGSSS</sequence>
<dbReference type="Gene3D" id="3.40.50.170">
    <property type="entry name" value="Formyl transferase, N-terminal domain"/>
    <property type="match status" value="1"/>
</dbReference>
<dbReference type="AlphaFoldDB" id="A0A328VKM2"/>
<dbReference type="InterPro" id="IPR011034">
    <property type="entry name" value="Formyl_transferase-like_C_sf"/>
</dbReference>
<dbReference type="Pfam" id="PF00551">
    <property type="entry name" value="Formyl_trans_N"/>
    <property type="match status" value="1"/>
</dbReference>
<dbReference type="Proteomes" id="UP000248706">
    <property type="component" value="Unassembled WGS sequence"/>
</dbReference>
<evidence type="ECO:0000256" key="1">
    <source>
        <dbReference type="ARBA" id="ARBA00002606"/>
    </source>
</evidence>
<dbReference type="Gene3D" id="3.10.25.10">
    <property type="entry name" value="Formyl transferase, C-terminal domain"/>
    <property type="match status" value="1"/>
</dbReference>
<evidence type="ECO:0000256" key="2">
    <source>
        <dbReference type="ARBA" id="ARBA00010699"/>
    </source>
</evidence>
<gene>
    <name evidence="8" type="primary">fmt</name>
    <name evidence="11" type="ORF">A4R35_12460</name>
</gene>
<dbReference type="SUPFAM" id="SSF53328">
    <property type="entry name" value="Formyltransferase"/>
    <property type="match status" value="1"/>
</dbReference>
<dbReference type="InterPro" id="IPR005794">
    <property type="entry name" value="Fmt"/>
</dbReference>
<evidence type="ECO:0000313" key="12">
    <source>
        <dbReference type="Proteomes" id="UP000248706"/>
    </source>
</evidence>
<dbReference type="Pfam" id="PF02911">
    <property type="entry name" value="Formyl_trans_C"/>
    <property type="match status" value="1"/>
</dbReference>
<keyword evidence="12" id="KW-1185">Reference proteome</keyword>
<dbReference type="InterPro" id="IPR044135">
    <property type="entry name" value="Met-tRNA-FMT_C"/>
</dbReference>
<dbReference type="RefSeq" id="WP_112429859.1">
    <property type="nucleotide sequence ID" value="NZ_MCIF01000002.1"/>
</dbReference>
<comment type="similarity">
    <text evidence="2 8">Belongs to the Fmt family.</text>
</comment>
<feature type="domain" description="Formyl transferase N-terminal" evidence="9">
    <location>
        <begin position="30"/>
        <end position="189"/>
    </location>
</feature>
<dbReference type="OrthoDB" id="9802815at2"/>
<comment type="function">
    <text evidence="1 8">Attaches a formyl group to the free amino group of methionyl-tRNA(fMet). The formyl group appears to play a dual role in the initiator identity of N-formylmethionyl-tRNA by promoting its recognition by IF2 and preventing the misappropriation of this tRNA by the elongation apparatus.</text>
</comment>
<evidence type="ECO:0000256" key="3">
    <source>
        <dbReference type="ARBA" id="ARBA00012261"/>
    </source>
</evidence>
<dbReference type="InterPro" id="IPR041711">
    <property type="entry name" value="Met-tRNA-FMT_N"/>
</dbReference>
<accession>A0A328VKM2</accession>
<dbReference type="SUPFAM" id="SSF50486">
    <property type="entry name" value="FMT C-terminal domain-like"/>
    <property type="match status" value="1"/>
</dbReference>
<protein>
    <recommendedName>
        <fullName evidence="4 8">Methionyl-tRNA formyltransferase</fullName>
        <ecNumber evidence="3 8">2.1.2.9</ecNumber>
    </recommendedName>
</protein>
<dbReference type="InterPro" id="IPR002376">
    <property type="entry name" value="Formyl_transf_N"/>
</dbReference>
<evidence type="ECO:0000259" key="9">
    <source>
        <dbReference type="Pfam" id="PF00551"/>
    </source>
</evidence>
<dbReference type="CDD" id="cd08646">
    <property type="entry name" value="FMT_core_Met-tRNA-FMT_N"/>
    <property type="match status" value="1"/>
</dbReference>
<evidence type="ECO:0000256" key="7">
    <source>
        <dbReference type="ARBA" id="ARBA00048558"/>
    </source>
</evidence>
<dbReference type="EC" id="2.1.2.9" evidence="3 8"/>
<dbReference type="InterPro" id="IPR037022">
    <property type="entry name" value="Formyl_trans_C_sf"/>
</dbReference>
<name>A0A328VKM2_9CHLR</name>
<evidence type="ECO:0000313" key="11">
    <source>
        <dbReference type="EMBL" id="RAQ96350.1"/>
    </source>
</evidence>
<dbReference type="PANTHER" id="PTHR11138:SF5">
    <property type="entry name" value="METHIONYL-TRNA FORMYLTRANSFERASE, MITOCHONDRIAL"/>
    <property type="match status" value="1"/>
</dbReference>
<comment type="caution">
    <text evidence="11">The sequence shown here is derived from an EMBL/GenBank/DDBJ whole genome shotgun (WGS) entry which is preliminary data.</text>
</comment>
<dbReference type="InterPro" id="IPR005793">
    <property type="entry name" value="Formyl_trans_C"/>
</dbReference>
<dbReference type="NCBIfam" id="TIGR00460">
    <property type="entry name" value="fmt"/>
    <property type="match status" value="1"/>
</dbReference>
<dbReference type="CDD" id="cd08704">
    <property type="entry name" value="Met_tRNA_FMT_C"/>
    <property type="match status" value="1"/>
</dbReference>
<feature type="domain" description="Formyl transferase C-terminal" evidence="10">
    <location>
        <begin position="214"/>
        <end position="318"/>
    </location>
</feature>
<dbReference type="HAMAP" id="MF_00182">
    <property type="entry name" value="Formyl_trans"/>
    <property type="match status" value="1"/>
</dbReference>
<dbReference type="EMBL" id="MCIF01000002">
    <property type="protein sequence ID" value="RAQ96350.1"/>
    <property type="molecule type" value="Genomic_DNA"/>
</dbReference>
<dbReference type="GO" id="GO:0004479">
    <property type="term" value="F:methionyl-tRNA formyltransferase activity"/>
    <property type="evidence" value="ECO:0007669"/>
    <property type="project" value="UniProtKB-UniRule"/>
</dbReference>
<evidence type="ECO:0000256" key="5">
    <source>
        <dbReference type="ARBA" id="ARBA00022679"/>
    </source>
</evidence>